<dbReference type="SUPFAM" id="SSF51445">
    <property type="entry name" value="(Trans)glycosidases"/>
    <property type="match status" value="1"/>
</dbReference>
<dbReference type="InterPro" id="IPR013783">
    <property type="entry name" value="Ig-like_fold"/>
</dbReference>
<dbReference type="SMR" id="G4YPF4"/>
<proteinExistence type="inferred from homology"/>
<evidence type="ECO:0000256" key="5">
    <source>
        <dbReference type="ARBA" id="ARBA00022801"/>
    </source>
</evidence>
<dbReference type="Pfam" id="PF01915">
    <property type="entry name" value="Glyco_hydro_3_C"/>
    <property type="match status" value="1"/>
</dbReference>
<dbReference type="GO" id="GO:0008422">
    <property type="term" value="F:beta-glucosidase activity"/>
    <property type="evidence" value="ECO:0007669"/>
    <property type="project" value="UniProtKB-EC"/>
</dbReference>
<dbReference type="Gene3D" id="3.40.50.1700">
    <property type="entry name" value="Glycoside hydrolase family 3 C-terminal domain"/>
    <property type="match status" value="1"/>
</dbReference>
<dbReference type="OMA" id="PGLCVSD"/>
<dbReference type="Proteomes" id="UP000002640">
    <property type="component" value="Unassembled WGS sequence"/>
</dbReference>
<dbReference type="InterPro" id="IPR036881">
    <property type="entry name" value="Glyco_hydro_3_C_sf"/>
</dbReference>
<organism evidence="9 10">
    <name type="scientific">Phytophthora sojae (strain P6497)</name>
    <name type="common">Soybean stem and root rot agent</name>
    <name type="synonym">Phytophthora megasperma f. sp. glycines</name>
    <dbReference type="NCBI Taxonomy" id="1094619"/>
    <lineage>
        <taxon>Eukaryota</taxon>
        <taxon>Sar</taxon>
        <taxon>Stramenopiles</taxon>
        <taxon>Oomycota</taxon>
        <taxon>Peronosporomycetes</taxon>
        <taxon>Peronosporales</taxon>
        <taxon>Peronosporaceae</taxon>
        <taxon>Phytophthora</taxon>
    </lineage>
</organism>
<dbReference type="FunFam" id="2.60.40.10:FF:000731">
    <property type="entry name" value="Lysosomal beta glucosidase"/>
    <property type="match status" value="1"/>
</dbReference>
<protein>
    <recommendedName>
        <fullName evidence="3">beta-glucosidase</fullName>
        <ecNumber evidence="3">3.2.1.21</ecNumber>
    </recommendedName>
</protein>
<dbReference type="Pfam" id="PF00933">
    <property type="entry name" value="Glyco_hydro_3"/>
    <property type="match status" value="1"/>
</dbReference>
<dbReference type="InterPro" id="IPR036962">
    <property type="entry name" value="Glyco_hydro_3_N_sf"/>
</dbReference>
<name>G4YPF4_PHYSP</name>
<dbReference type="InterPro" id="IPR017853">
    <property type="entry name" value="GH"/>
</dbReference>
<evidence type="ECO:0000256" key="3">
    <source>
        <dbReference type="ARBA" id="ARBA00012744"/>
    </source>
</evidence>
<comment type="catalytic activity">
    <reaction evidence="1">
        <text>Hydrolysis of terminal, non-reducing beta-D-glucosyl residues with release of beta-D-glucose.</text>
        <dbReference type="EC" id="3.2.1.21"/>
    </reaction>
</comment>
<dbReference type="Gene3D" id="3.20.20.300">
    <property type="entry name" value="Glycoside hydrolase, family 3, N-terminal domain"/>
    <property type="match status" value="1"/>
</dbReference>
<keyword evidence="7" id="KW-0175">Coiled coil</keyword>
<evidence type="ECO:0000313" key="10">
    <source>
        <dbReference type="Proteomes" id="UP000002640"/>
    </source>
</evidence>
<feature type="domain" description="Fibronectin type III-like" evidence="8">
    <location>
        <begin position="1043"/>
        <end position="1117"/>
    </location>
</feature>
<dbReference type="GO" id="GO:0009251">
    <property type="term" value="P:glucan catabolic process"/>
    <property type="evidence" value="ECO:0007669"/>
    <property type="project" value="TreeGrafter"/>
</dbReference>
<keyword evidence="4" id="KW-0732">Signal</keyword>
<evidence type="ECO:0000256" key="1">
    <source>
        <dbReference type="ARBA" id="ARBA00000448"/>
    </source>
</evidence>
<evidence type="ECO:0000256" key="7">
    <source>
        <dbReference type="SAM" id="Coils"/>
    </source>
</evidence>
<dbReference type="SMART" id="SM01217">
    <property type="entry name" value="Fn3_like"/>
    <property type="match status" value="1"/>
</dbReference>
<dbReference type="InterPro" id="IPR002772">
    <property type="entry name" value="Glyco_hydro_3_C"/>
</dbReference>
<dbReference type="PANTHER" id="PTHR30620:SF16">
    <property type="entry name" value="LYSOSOMAL BETA GLUCOSIDASE"/>
    <property type="match status" value="1"/>
</dbReference>
<sequence>MALFQQEDEEEEGVFEAALSFVDEFEFNTGDAISSLNQLPTQRRQETSVSLSNEVAIGGAVGPLSREEKRRRQAEKKRLLRKAGIYSDPNRARNEQTREIAFLREQMDKLQLNLKVLQARKHQNGAKALVPVNTKTHRPSLWQEQAMRQRRRREQAECDNVRLKLAVERQRKVADSLGVLIRKRTRQLNNECASLINQCCVDHPAIAVLDFCGDVEDFRGLFHLLDEAYRDVDSIFMANGLATMSIPIGDVHMREGVDGKYLEFFTYKDLPFGLQDTAQASWDYFKGAEKHMAYGNLYEKAAKSLDEPYTVIEEFTKEVYSNTSRADVKMRQVVRRYVEADRDVVIRVSHAAPIEVKNKVLRGLTHNVRGFAITKRSPASTPSQELTQLQLCTQIALELNDGVTYDPKNVRALTNFLIAHGLKNTVVNCEYIENALADHALRRRIADDVYDSQAQAIVDGFSVAQVLGQMTQINIGQVLNSDYSLNEDSIDGKWGWNATEWRAIVTRIQEITMEENGGHPMVYGIDSVHGAIYVSGAVIFGQEINSGASFNPDLVYQVGAITGRDTEAAGIPWIFGPILDLAQNPLWARTYETFGEDPYLCSVLGDAIIRGLQSNNQTAACMKHFVGYSKTPTGHDRDGVTMADFDLLNNFVKPYQAGIAAGALSTMENYISINGIPVVANTKILEDLVRNDLDYDGVVVTDWAEINNLKDWHRVVDTYDEAVRLSLTRTALDMSMVPYDTEFITYATEMLSNYPEYESRLRESAKRVIKMKIKLGLYETPVPGADYEYLVGNDDDKAVALELARESIVLLKNDNNILPLANGSSVFLTGHSADNIGYQCGGWSVAWQGYSGNDMFPNGVSVRQGLENVVGNNSFTYFNGLSVNGNYTSEDLATAVALASQHEYTIAVIGEDTYAEKPGDIDDLALPAGQIAYVEALAATGTKVILVLFEGRPRLLDTLPDTASAVVHGLLACELGGQAMAEILYGQVNPSGRLPLTYPKDSANVMIPYNHRVTTKCTTVSGPDDSLTASVFVTNSGSVAGKETVMLFVIQPYRLISVPEVKMLRKFKKIDLEPGITQEVTFTLTADDWSVYDPQIGSGFNQVAEDGTFVVAIKPETDCDVYNTITNDLCAQFTLNTGSVNFGINGTTSRRR</sequence>
<dbReference type="InterPro" id="IPR001764">
    <property type="entry name" value="Glyco_hydro_3_N"/>
</dbReference>
<dbReference type="PANTHER" id="PTHR30620">
    <property type="entry name" value="PERIPLASMIC BETA-GLUCOSIDASE-RELATED"/>
    <property type="match status" value="1"/>
</dbReference>
<reference evidence="9 10" key="1">
    <citation type="journal article" date="2006" name="Science">
        <title>Phytophthora genome sequences uncover evolutionary origins and mechanisms of pathogenesis.</title>
        <authorList>
            <person name="Tyler B.M."/>
            <person name="Tripathy S."/>
            <person name="Zhang X."/>
            <person name="Dehal P."/>
            <person name="Jiang R.H."/>
            <person name="Aerts A."/>
            <person name="Arredondo F.D."/>
            <person name="Baxter L."/>
            <person name="Bensasson D."/>
            <person name="Beynon J.L."/>
            <person name="Chapman J."/>
            <person name="Damasceno C.M."/>
            <person name="Dorrance A.E."/>
            <person name="Dou D."/>
            <person name="Dickerman A.W."/>
            <person name="Dubchak I.L."/>
            <person name="Garbelotto M."/>
            <person name="Gijzen M."/>
            <person name="Gordon S.G."/>
            <person name="Govers F."/>
            <person name="Grunwald N.J."/>
            <person name="Huang W."/>
            <person name="Ivors K.L."/>
            <person name="Jones R.W."/>
            <person name="Kamoun S."/>
            <person name="Krampis K."/>
            <person name="Lamour K.H."/>
            <person name="Lee M.K."/>
            <person name="McDonald W.H."/>
            <person name="Medina M."/>
            <person name="Meijer H.J."/>
            <person name="Nordberg E.K."/>
            <person name="Maclean D.J."/>
            <person name="Ospina-Giraldo M.D."/>
            <person name="Morris P.F."/>
            <person name="Phuntumart V."/>
            <person name="Putnam N.H."/>
            <person name="Rash S."/>
            <person name="Rose J.K."/>
            <person name="Sakihama Y."/>
            <person name="Salamov A.A."/>
            <person name="Savidor A."/>
            <person name="Scheuring C.F."/>
            <person name="Smith B.M."/>
            <person name="Sobral B.W."/>
            <person name="Terry A."/>
            <person name="Torto-Alalibo T.A."/>
            <person name="Win J."/>
            <person name="Xu Z."/>
            <person name="Zhang H."/>
            <person name="Grigoriev I.V."/>
            <person name="Rokhsar D.S."/>
            <person name="Boore J.L."/>
        </authorList>
    </citation>
    <scope>NUCLEOTIDE SEQUENCE [LARGE SCALE GENOMIC DNA]</scope>
    <source>
        <strain evidence="9 10">P6497</strain>
    </source>
</reference>
<dbReference type="AlphaFoldDB" id="G4YPF4"/>
<comment type="similarity">
    <text evidence="2">Belongs to the glycosyl hydrolase 3 family.</text>
</comment>
<evidence type="ECO:0000313" key="9">
    <source>
        <dbReference type="EMBL" id="EGZ27934.1"/>
    </source>
</evidence>
<dbReference type="GeneID" id="20662983"/>
<evidence type="ECO:0000256" key="2">
    <source>
        <dbReference type="ARBA" id="ARBA00005336"/>
    </source>
</evidence>
<dbReference type="InterPro" id="IPR051915">
    <property type="entry name" value="Cellulose_Degrad_GH3"/>
</dbReference>
<feature type="coiled-coil region" evidence="7">
    <location>
        <begin position="93"/>
        <end position="120"/>
    </location>
</feature>
<dbReference type="RefSeq" id="XP_009515209.1">
    <property type="nucleotide sequence ID" value="XM_009516914.1"/>
</dbReference>
<dbReference type="Gene3D" id="2.60.40.10">
    <property type="entry name" value="Immunoglobulins"/>
    <property type="match status" value="1"/>
</dbReference>
<dbReference type="Pfam" id="PF14310">
    <property type="entry name" value="Fn3-like"/>
    <property type="match status" value="1"/>
</dbReference>
<evidence type="ECO:0000256" key="4">
    <source>
        <dbReference type="ARBA" id="ARBA00022729"/>
    </source>
</evidence>
<dbReference type="SUPFAM" id="SSF52279">
    <property type="entry name" value="Beta-D-glucan exohydrolase, C-terminal domain"/>
    <property type="match status" value="1"/>
</dbReference>
<dbReference type="InParanoid" id="G4YPF4"/>
<dbReference type="FunFam" id="3.20.20.300:FF:000007">
    <property type="entry name" value="Lysosomal beta glucosidase"/>
    <property type="match status" value="1"/>
</dbReference>
<evidence type="ECO:0000256" key="6">
    <source>
        <dbReference type="ARBA" id="ARBA00023295"/>
    </source>
</evidence>
<dbReference type="KEGG" id="psoj:PHYSODRAFT_554256"/>
<dbReference type="InterPro" id="IPR026891">
    <property type="entry name" value="Fn3-like"/>
</dbReference>
<dbReference type="EC" id="3.2.1.21" evidence="3"/>
<dbReference type="STRING" id="1094619.G4YPF4"/>
<dbReference type="FunFam" id="3.40.50.1700:FF:000006">
    <property type="entry name" value="Lysosomal beta glucosidase"/>
    <property type="match status" value="1"/>
</dbReference>
<dbReference type="PRINTS" id="PR00133">
    <property type="entry name" value="GLHYDRLASE3"/>
</dbReference>
<keyword evidence="10" id="KW-1185">Reference proteome</keyword>
<keyword evidence="5" id="KW-0378">Hydrolase</keyword>
<keyword evidence="6" id="KW-0326">Glycosidase</keyword>
<accession>G4YPF4</accession>
<dbReference type="EMBL" id="JH159151">
    <property type="protein sequence ID" value="EGZ27934.1"/>
    <property type="molecule type" value="Genomic_DNA"/>
</dbReference>
<evidence type="ECO:0000259" key="8">
    <source>
        <dbReference type="SMART" id="SM01217"/>
    </source>
</evidence>
<gene>
    <name evidence="9" type="ORF">PHYSODRAFT_554256</name>
</gene>